<dbReference type="InterPro" id="IPR042070">
    <property type="entry name" value="PucR_C-HTH_sf"/>
</dbReference>
<dbReference type="Gene3D" id="1.10.10.2840">
    <property type="entry name" value="PucR C-terminal helix-turn-helix domain"/>
    <property type="match status" value="1"/>
</dbReference>
<protein>
    <submittedName>
        <fullName evidence="4">PucR family transcriptional regulator</fullName>
    </submittedName>
</protein>
<feature type="domain" description="CdaR GGDEF-like" evidence="3">
    <location>
        <begin position="190"/>
        <end position="281"/>
    </location>
</feature>
<dbReference type="PANTHER" id="PTHR33744">
    <property type="entry name" value="CARBOHYDRATE DIACID REGULATOR"/>
    <property type="match status" value="1"/>
</dbReference>
<evidence type="ECO:0000259" key="2">
    <source>
        <dbReference type="Pfam" id="PF13556"/>
    </source>
</evidence>
<evidence type="ECO:0000259" key="3">
    <source>
        <dbReference type="Pfam" id="PF17853"/>
    </source>
</evidence>
<dbReference type="InterPro" id="IPR025736">
    <property type="entry name" value="PucR_C-HTH_dom"/>
</dbReference>
<comment type="caution">
    <text evidence="4">The sequence shown here is derived from an EMBL/GenBank/DDBJ whole genome shotgun (WGS) entry which is preliminary data.</text>
</comment>
<dbReference type="EMBL" id="RJSF01000046">
    <property type="protein sequence ID" value="RNM12043.1"/>
    <property type="molecule type" value="Genomic_DNA"/>
</dbReference>
<dbReference type="RefSeq" id="WP_123224625.1">
    <property type="nucleotide sequence ID" value="NZ_RJSF01000046.1"/>
</dbReference>
<evidence type="ECO:0000313" key="5">
    <source>
        <dbReference type="Proteomes" id="UP000279994"/>
    </source>
</evidence>
<proteinExistence type="inferred from homology"/>
<dbReference type="Pfam" id="PF13556">
    <property type="entry name" value="HTH_30"/>
    <property type="match status" value="1"/>
</dbReference>
<dbReference type="PANTHER" id="PTHR33744:SF17">
    <property type="entry name" value="CONSERVED PROTEIN"/>
    <property type="match status" value="1"/>
</dbReference>
<evidence type="ECO:0000256" key="1">
    <source>
        <dbReference type="ARBA" id="ARBA00006754"/>
    </source>
</evidence>
<reference evidence="4 5" key="1">
    <citation type="submission" date="2018-11" db="EMBL/GenBank/DDBJ databases">
        <authorList>
            <person name="Li F."/>
        </authorList>
    </citation>
    <scope>NUCLEOTIDE SEQUENCE [LARGE SCALE GENOMIC DNA]</scope>
    <source>
        <strain evidence="4 5">Gsoil 818</strain>
    </source>
</reference>
<dbReference type="Proteomes" id="UP000279994">
    <property type="component" value="Unassembled WGS sequence"/>
</dbReference>
<dbReference type="InterPro" id="IPR051448">
    <property type="entry name" value="CdaR-like_regulators"/>
</dbReference>
<dbReference type="InterPro" id="IPR041522">
    <property type="entry name" value="CdaR_GGDEF"/>
</dbReference>
<evidence type="ECO:0000313" key="4">
    <source>
        <dbReference type="EMBL" id="RNM12043.1"/>
    </source>
</evidence>
<accession>A0A3N0GHT3</accession>
<keyword evidence="5" id="KW-1185">Reference proteome</keyword>
<feature type="domain" description="PucR C-terminal helix-turn-helix" evidence="2">
    <location>
        <begin position="332"/>
        <end position="389"/>
    </location>
</feature>
<dbReference type="AlphaFoldDB" id="A0A3N0GHT3"/>
<comment type="similarity">
    <text evidence="1">Belongs to the CdaR family.</text>
</comment>
<dbReference type="Pfam" id="PF17853">
    <property type="entry name" value="GGDEF_2"/>
    <property type="match status" value="1"/>
</dbReference>
<dbReference type="OrthoDB" id="4534407at2"/>
<dbReference type="SUPFAM" id="SSF55781">
    <property type="entry name" value="GAF domain-like"/>
    <property type="match status" value="1"/>
</dbReference>
<organism evidence="4 5">
    <name type="scientific">Nocardioides pocheonensis</name>
    <dbReference type="NCBI Taxonomy" id="661485"/>
    <lineage>
        <taxon>Bacteria</taxon>
        <taxon>Bacillati</taxon>
        <taxon>Actinomycetota</taxon>
        <taxon>Actinomycetes</taxon>
        <taxon>Propionibacteriales</taxon>
        <taxon>Nocardioidaceae</taxon>
        <taxon>Nocardioides</taxon>
    </lineage>
</organism>
<name>A0A3N0GHT3_9ACTN</name>
<gene>
    <name evidence="4" type="ORF">EFL26_19685</name>
</gene>
<sequence>MAIEQLQRAVDELAERLGRSVVIDDATVRLVVASRHFGDEDEVRVRGVLQREAGRKALGHVLAQGVTHWTTAGVIPPLPEIGMKARVCVPIRWRAELLGLLMVMDADSTLTTAELTEITAAAADMAPYLKSMVEEDGSGGEEAVWDLISSSALSRRQALSDLEERHDPTRFSPMVALHLTADVPRAAASHAAIALTSGLRVQARDEPAAFLYAAHDSTAVVLLGLGGSGARQQIMRRATRMVGRINDLSAQRFDWVCGIGTVVEGLDLAVDTADQARLAASAAPGLLPGPVVLWDELGAYASLLRIPPSGRTPHALPSELRRLIEVDSDGQLTKTVRAYLDHGGSSPEAADALHIHRTTLYYRLGRVQELADLDLADGRTRLALHVGLELMSIANAGQRP</sequence>